<dbReference type="PROSITE" id="PS51186">
    <property type="entry name" value="GNAT"/>
    <property type="match status" value="1"/>
</dbReference>
<dbReference type="RefSeq" id="WP_307247248.1">
    <property type="nucleotide sequence ID" value="NZ_JAUSUZ010000001.1"/>
</dbReference>
<dbReference type="CDD" id="cd04301">
    <property type="entry name" value="NAT_SF"/>
    <property type="match status" value="1"/>
</dbReference>
<dbReference type="Proteomes" id="UP001240236">
    <property type="component" value="Unassembled WGS sequence"/>
</dbReference>
<protein>
    <submittedName>
        <fullName evidence="2">GNAT superfamily N-acetyltransferase</fullName>
    </submittedName>
</protein>
<organism evidence="2 3">
    <name type="scientific">Catenuloplanes indicus</name>
    <dbReference type="NCBI Taxonomy" id="137267"/>
    <lineage>
        <taxon>Bacteria</taxon>
        <taxon>Bacillati</taxon>
        <taxon>Actinomycetota</taxon>
        <taxon>Actinomycetes</taxon>
        <taxon>Micromonosporales</taxon>
        <taxon>Micromonosporaceae</taxon>
        <taxon>Catenuloplanes</taxon>
    </lineage>
</organism>
<dbReference type="EMBL" id="JAUSUZ010000001">
    <property type="protein sequence ID" value="MDQ0370905.1"/>
    <property type="molecule type" value="Genomic_DNA"/>
</dbReference>
<comment type="caution">
    <text evidence="2">The sequence shown here is derived from an EMBL/GenBank/DDBJ whole genome shotgun (WGS) entry which is preliminary data.</text>
</comment>
<feature type="domain" description="N-acetyltransferase" evidence="1">
    <location>
        <begin position="1"/>
        <end position="159"/>
    </location>
</feature>
<dbReference type="PANTHER" id="PTHR43138">
    <property type="entry name" value="ACETYLTRANSFERASE, GNAT FAMILY"/>
    <property type="match status" value="1"/>
</dbReference>
<accession>A0AAE4B106</accession>
<evidence type="ECO:0000313" key="3">
    <source>
        <dbReference type="Proteomes" id="UP001240236"/>
    </source>
</evidence>
<dbReference type="InterPro" id="IPR000182">
    <property type="entry name" value="GNAT_dom"/>
</dbReference>
<dbReference type="Pfam" id="PF00583">
    <property type="entry name" value="Acetyltransf_1"/>
    <property type="match status" value="1"/>
</dbReference>
<dbReference type="InterPro" id="IPR052742">
    <property type="entry name" value="Mito_N-acetyltransferase"/>
</dbReference>
<dbReference type="GO" id="GO:0016747">
    <property type="term" value="F:acyltransferase activity, transferring groups other than amino-acyl groups"/>
    <property type="evidence" value="ECO:0007669"/>
    <property type="project" value="InterPro"/>
</dbReference>
<sequence>MTVRDFDDNDWPGVWRIIRDVVTAQETFPYDPHMTEPQARAMWIESPPGLTVVAAEHGRVLGTAKMGPNRPGPGAHVSTASFMVAPDARGRGIGTALCTFALTWARTHGYAAMQFNAVVESNHAAVHLYRNQGFDVLATVPRAFTHPTLGRVGLHLMYQEF</sequence>
<dbReference type="AlphaFoldDB" id="A0AAE4B106"/>
<dbReference type="InterPro" id="IPR016181">
    <property type="entry name" value="Acyl_CoA_acyltransferase"/>
</dbReference>
<dbReference type="PANTHER" id="PTHR43138:SF1">
    <property type="entry name" value="N-ACETYLTRANSFERASE ACA1"/>
    <property type="match status" value="1"/>
</dbReference>
<dbReference type="Gene3D" id="3.40.630.30">
    <property type="match status" value="1"/>
</dbReference>
<evidence type="ECO:0000259" key="1">
    <source>
        <dbReference type="PROSITE" id="PS51186"/>
    </source>
</evidence>
<gene>
    <name evidence="2" type="ORF">J2S42_007574</name>
</gene>
<reference evidence="2 3" key="1">
    <citation type="submission" date="2023-07" db="EMBL/GenBank/DDBJ databases">
        <title>Sequencing the genomes of 1000 actinobacteria strains.</title>
        <authorList>
            <person name="Klenk H.-P."/>
        </authorList>
    </citation>
    <scope>NUCLEOTIDE SEQUENCE [LARGE SCALE GENOMIC DNA]</scope>
    <source>
        <strain evidence="2 3">DSM 44709</strain>
    </source>
</reference>
<proteinExistence type="predicted"/>
<dbReference type="SUPFAM" id="SSF55729">
    <property type="entry name" value="Acyl-CoA N-acyltransferases (Nat)"/>
    <property type="match status" value="1"/>
</dbReference>
<keyword evidence="3" id="KW-1185">Reference proteome</keyword>
<name>A0AAE4B106_9ACTN</name>
<evidence type="ECO:0000313" key="2">
    <source>
        <dbReference type="EMBL" id="MDQ0370905.1"/>
    </source>
</evidence>